<protein>
    <submittedName>
        <fullName evidence="1">Uncharacterized protein</fullName>
    </submittedName>
</protein>
<keyword evidence="2" id="KW-1185">Reference proteome</keyword>
<reference evidence="1 2" key="1">
    <citation type="submission" date="2019-03" db="EMBL/GenBank/DDBJ databases">
        <title>Draft genome sequences of novel Actinobacteria.</title>
        <authorList>
            <person name="Sahin N."/>
            <person name="Ay H."/>
            <person name="Saygin H."/>
        </authorList>
    </citation>
    <scope>NUCLEOTIDE SEQUENCE [LARGE SCALE GENOMIC DNA]</scope>
    <source>
        <strain evidence="1 2">KC310</strain>
    </source>
</reference>
<dbReference type="EMBL" id="SMKO01000047">
    <property type="protein sequence ID" value="TDD04308.1"/>
    <property type="molecule type" value="Genomic_DNA"/>
</dbReference>
<proteinExistence type="predicted"/>
<accession>A0A4R4VFH5</accession>
<organism evidence="1 2">
    <name type="scientific">Nonomuraea deserti</name>
    <dbReference type="NCBI Taxonomy" id="1848322"/>
    <lineage>
        <taxon>Bacteria</taxon>
        <taxon>Bacillati</taxon>
        <taxon>Actinomycetota</taxon>
        <taxon>Actinomycetes</taxon>
        <taxon>Streptosporangiales</taxon>
        <taxon>Streptosporangiaceae</taxon>
        <taxon>Nonomuraea</taxon>
    </lineage>
</organism>
<dbReference type="RefSeq" id="WP_132596631.1">
    <property type="nucleotide sequence ID" value="NZ_SMKO01000047.1"/>
</dbReference>
<comment type="caution">
    <text evidence="1">The sequence shown here is derived from an EMBL/GenBank/DDBJ whole genome shotgun (WGS) entry which is preliminary data.</text>
</comment>
<dbReference type="Proteomes" id="UP000295258">
    <property type="component" value="Unassembled WGS sequence"/>
</dbReference>
<evidence type="ECO:0000313" key="2">
    <source>
        <dbReference type="Proteomes" id="UP000295258"/>
    </source>
</evidence>
<sequence>MVPPAAVLAAEPIPVRLVAEHVVAAFERHEVALVTDDVLVVAALRGHAVAFQSLWKATAWPYSCTTRQCTSITWPRSVLYQSSSFYEVNSRISSSSYSTIMLVERW</sequence>
<name>A0A4R4VFH5_9ACTN</name>
<gene>
    <name evidence="1" type="ORF">E1292_19400</name>
</gene>
<dbReference type="AlphaFoldDB" id="A0A4R4VFH5"/>
<evidence type="ECO:0000313" key="1">
    <source>
        <dbReference type="EMBL" id="TDD04308.1"/>
    </source>
</evidence>